<feature type="transmembrane region" description="Helical" evidence="2">
    <location>
        <begin position="603"/>
        <end position="622"/>
    </location>
</feature>
<reference evidence="3 4" key="1">
    <citation type="submission" date="2016-02" db="EMBL/GenBank/DDBJ databases">
        <title>Genome analysis of coral dinoflagellate symbionts highlights evolutionary adaptations to a symbiotic lifestyle.</title>
        <authorList>
            <person name="Aranda M."/>
            <person name="Li Y."/>
            <person name="Liew Y.J."/>
            <person name="Baumgarten S."/>
            <person name="Simakov O."/>
            <person name="Wilson M."/>
            <person name="Piel J."/>
            <person name="Ashoor H."/>
            <person name="Bougouffa S."/>
            <person name="Bajic V.B."/>
            <person name="Ryu T."/>
            <person name="Ravasi T."/>
            <person name="Bayer T."/>
            <person name="Micklem G."/>
            <person name="Kim H."/>
            <person name="Bhak J."/>
            <person name="Lajeunesse T.C."/>
            <person name="Voolstra C.R."/>
        </authorList>
    </citation>
    <scope>NUCLEOTIDE SEQUENCE [LARGE SCALE GENOMIC DNA]</scope>
    <source>
        <strain evidence="3 4">CCMP2467</strain>
    </source>
</reference>
<comment type="caution">
    <text evidence="3">The sequence shown here is derived from an EMBL/GenBank/DDBJ whole genome shotgun (WGS) entry which is preliminary data.</text>
</comment>
<feature type="transmembrane region" description="Helical" evidence="2">
    <location>
        <begin position="705"/>
        <end position="725"/>
    </location>
</feature>
<feature type="transmembrane region" description="Helical" evidence="2">
    <location>
        <begin position="878"/>
        <end position="902"/>
    </location>
</feature>
<dbReference type="OrthoDB" id="421325at2759"/>
<keyword evidence="2" id="KW-0812">Transmembrane</keyword>
<proteinExistence type="predicted"/>
<feature type="region of interest" description="Disordered" evidence="1">
    <location>
        <begin position="996"/>
        <end position="1016"/>
    </location>
</feature>
<dbReference type="Proteomes" id="UP000186817">
    <property type="component" value="Unassembled WGS sequence"/>
</dbReference>
<dbReference type="AlphaFoldDB" id="A0A1Q9CLG5"/>
<evidence type="ECO:0000313" key="3">
    <source>
        <dbReference type="EMBL" id="OLP83697.1"/>
    </source>
</evidence>
<feature type="region of interest" description="Disordered" evidence="1">
    <location>
        <begin position="82"/>
        <end position="103"/>
    </location>
</feature>
<protein>
    <submittedName>
        <fullName evidence="3">Uncharacterized protein</fullName>
    </submittedName>
</protein>
<feature type="transmembrane region" description="Helical" evidence="2">
    <location>
        <begin position="803"/>
        <end position="823"/>
    </location>
</feature>
<keyword evidence="2" id="KW-1133">Transmembrane helix</keyword>
<evidence type="ECO:0000256" key="1">
    <source>
        <dbReference type="SAM" id="MobiDB-lite"/>
    </source>
</evidence>
<feature type="transmembrane region" description="Helical" evidence="2">
    <location>
        <begin position="481"/>
        <end position="501"/>
    </location>
</feature>
<sequence length="1139" mass="127135">MLPIALSCGHHRKCMLSIEDFVSELSADHPEDAEDLGEALQVLRQQKINSLERLAKLTDGQWQRLGIPLGIEALLKEEAEATLASASTSADPGPEQTQQERLSTKPLHSELLYRLYQHNLRHSETPGSLMLARWLWLLWHARARAQDPSCWDAQFTAELCCDLQFGPTGNEGCWDSVHTFARCCGEPKQVQEEDCRDSKSFDSESCCDLLKGDRGDEACWTGSNNFENCCDSKLAHNTREMEAAPVFGAGCWDHEEHITWPMCCGSRHDELMQRTCWSGEFTYDRCCDGLVPIPRIYLQLPRDDDLVQCAAKGAAEVSLSLSKRQCSGRYFNLAGVANRLMDSDVQHSFWWQRRLKTDMHRAELYSNKSLQVMRPRDLVHMGSLCVPSSCSEDAVAGWFASKLERDHNAYTPPKLIELNATHVRLSPLRAVRRPYPRFTGSWISWRSQHSDDARKTGAKYVEFILLEHRSWRQLRPSQQTAMVLLALAIPVLFASAIRAAGPQVMSGLALQTSVGRLFAPRPLCYDVCRILTTLFVIAIHVKDHYPFPEVTAVSTPFEQMAVGVKAVPVNQLAILLMVYLSLRRLEPKSLGPLAWLWRVFCYALRRWALMLSVVGIWLYVYLEVLVKDVPIPNLGKTKFLELWFSEKRDECSRMEHLLPSVFLLHEAFHLKPTPCHNLGIFEACWQVDVVTFSLMTLPGLSRSRWLTAGLAAMMFLPAAFSSSAVAERGAFLFQHRLGDLLAPALAAVFFAALLPRAELLEPRPVLRFLLSTMAFAVTSAGILLIAAAHLGWLPRAPQIPDGVMQNLMVLPSMVGVLLMLRIAEASPPHSKGLLGRLLNALGRLSPGINLSHLFVAQMHLGYSESPIQWFRDLPPSPVLFFSTVALLFVVSTVVSMLVFVLVEGPVQALVGYGGYGGHGTSETLPSGSVTRMTTNGAANGHTSVANGCEPTVGGYRASKTVTDCSGRSISEEQLEAEDLVTESGLYRRGAGRVKMEVGRESDTRQAPRESGLLGDMELSPPQNLAELWHELLEDTLPPDKRELLQASWDRAANDSERYMLFLEYSSYLRKQAVSEEDKAETRKQLEPLLKQYGLHDLQQESESSGSSIWFMLAALAMLVAAVIWYSYGHAETEIEAQSL</sequence>
<keyword evidence="2" id="KW-0472">Membrane</keyword>
<evidence type="ECO:0000256" key="2">
    <source>
        <dbReference type="SAM" id="Phobius"/>
    </source>
</evidence>
<feature type="transmembrane region" description="Helical" evidence="2">
    <location>
        <begin position="737"/>
        <end position="754"/>
    </location>
</feature>
<dbReference type="EMBL" id="LSRX01001099">
    <property type="protein sequence ID" value="OLP83697.1"/>
    <property type="molecule type" value="Genomic_DNA"/>
</dbReference>
<feature type="transmembrane region" description="Helical" evidence="2">
    <location>
        <begin position="1108"/>
        <end position="1127"/>
    </location>
</feature>
<organism evidence="3 4">
    <name type="scientific">Symbiodinium microadriaticum</name>
    <name type="common">Dinoflagellate</name>
    <name type="synonym">Zooxanthella microadriatica</name>
    <dbReference type="NCBI Taxonomy" id="2951"/>
    <lineage>
        <taxon>Eukaryota</taxon>
        <taxon>Sar</taxon>
        <taxon>Alveolata</taxon>
        <taxon>Dinophyceae</taxon>
        <taxon>Suessiales</taxon>
        <taxon>Symbiodiniaceae</taxon>
        <taxon>Symbiodinium</taxon>
    </lineage>
</organism>
<gene>
    <name evidence="3" type="ORF">AK812_SmicGene35523</name>
</gene>
<accession>A0A1Q9CLG5</accession>
<evidence type="ECO:0000313" key="4">
    <source>
        <dbReference type="Proteomes" id="UP000186817"/>
    </source>
</evidence>
<feature type="transmembrane region" description="Helical" evidence="2">
    <location>
        <begin position="766"/>
        <end position="791"/>
    </location>
</feature>
<name>A0A1Q9CLG5_SYMMI</name>
<feature type="compositionally biased region" description="Basic and acidic residues" evidence="1">
    <location>
        <begin position="996"/>
        <end position="1007"/>
    </location>
</feature>
<keyword evidence="4" id="KW-1185">Reference proteome</keyword>
<dbReference type="OMA" id="GNEGCWD"/>